<feature type="transmembrane region" description="Helical" evidence="9">
    <location>
        <begin position="128"/>
        <end position="146"/>
    </location>
</feature>
<evidence type="ECO:0000256" key="8">
    <source>
        <dbReference type="ARBA" id="ARBA00023012"/>
    </source>
</evidence>
<name>A0A916Y2Q8_9MICO</name>
<dbReference type="RefSeq" id="WP_229730841.1">
    <property type="nucleotide sequence ID" value="NZ_BMHO01000001.1"/>
</dbReference>
<keyword evidence="9" id="KW-0472">Membrane</keyword>
<dbReference type="GO" id="GO:0000155">
    <property type="term" value="F:phosphorelay sensor kinase activity"/>
    <property type="evidence" value="ECO:0007669"/>
    <property type="project" value="InterPro"/>
</dbReference>
<evidence type="ECO:0000256" key="7">
    <source>
        <dbReference type="ARBA" id="ARBA00022840"/>
    </source>
</evidence>
<dbReference type="GO" id="GO:0016020">
    <property type="term" value="C:membrane"/>
    <property type="evidence" value="ECO:0007669"/>
    <property type="project" value="InterPro"/>
</dbReference>
<dbReference type="GO" id="GO:0046983">
    <property type="term" value="F:protein dimerization activity"/>
    <property type="evidence" value="ECO:0007669"/>
    <property type="project" value="InterPro"/>
</dbReference>
<sequence>MTTADPRFEYATGTRLRAWSRVWRYLLVVLMAVFGHAMMYGSLILVAEVGALTVNAEDVPEMAIVLLMAGVDALVCVLAIALLPLRRRAPATIATIIAALSSISSATGSGPAMLAAVSNATHRRWGPIVINGVVFVAALMTFYVLFPSQAFGPTPDILMFVGAIITFLVPAGFGLFIGARRALLASLHERAVKAERERALEVHAAQAGERTRIAREMHDVLAHRISLVAMHAGGLAYRDDLSREETASAARLVQDNARRALAELRQVLGVLRPDGSGVEPPQPTLEVLPALIAEVREAGVDVDLEGSLAEGDPPDLVSRTAFRLVQEALTNARKHAPGAPVRVRVDGRPGGLLAIEVTNGSAAPGVRPVVADGSGLGLAGLAERVDLAGGTIDYGPDGKHGFAVRAWLPWEGETDD</sequence>
<evidence type="ECO:0000259" key="10">
    <source>
        <dbReference type="Pfam" id="PF02518"/>
    </source>
</evidence>
<accession>A0A916Y2Q8</accession>
<keyword evidence="3" id="KW-0597">Phosphoprotein</keyword>
<reference evidence="12" key="1">
    <citation type="journal article" date="2014" name="Int. J. Syst. Evol. Microbiol.">
        <title>Complete genome sequence of Corynebacterium casei LMG S-19264T (=DSM 44701T), isolated from a smear-ripened cheese.</title>
        <authorList>
            <consortium name="US DOE Joint Genome Institute (JGI-PGF)"/>
            <person name="Walter F."/>
            <person name="Albersmeier A."/>
            <person name="Kalinowski J."/>
            <person name="Ruckert C."/>
        </authorList>
    </citation>
    <scope>NUCLEOTIDE SEQUENCE</scope>
    <source>
        <strain evidence="12">CGMCC 1.15152</strain>
    </source>
</reference>
<evidence type="ECO:0000313" key="13">
    <source>
        <dbReference type="Proteomes" id="UP000633205"/>
    </source>
</evidence>
<evidence type="ECO:0000256" key="6">
    <source>
        <dbReference type="ARBA" id="ARBA00022777"/>
    </source>
</evidence>
<feature type="domain" description="Signal transduction histidine kinase subgroup 3 dimerisation and phosphoacceptor" evidence="11">
    <location>
        <begin position="209"/>
        <end position="274"/>
    </location>
</feature>
<evidence type="ECO:0000256" key="1">
    <source>
        <dbReference type="ARBA" id="ARBA00000085"/>
    </source>
</evidence>
<dbReference type="InterPro" id="IPR050482">
    <property type="entry name" value="Sensor_HK_TwoCompSys"/>
</dbReference>
<comment type="catalytic activity">
    <reaction evidence="1">
        <text>ATP + protein L-histidine = ADP + protein N-phospho-L-histidine.</text>
        <dbReference type="EC" id="2.7.13.3"/>
    </reaction>
</comment>
<evidence type="ECO:0000313" key="12">
    <source>
        <dbReference type="EMBL" id="GGD26790.1"/>
    </source>
</evidence>
<dbReference type="EMBL" id="BMHO01000001">
    <property type="protein sequence ID" value="GGD26790.1"/>
    <property type="molecule type" value="Genomic_DNA"/>
</dbReference>
<dbReference type="EC" id="2.7.13.3" evidence="2"/>
<gene>
    <name evidence="12" type="ORF">GCM10010915_03520</name>
</gene>
<dbReference type="InterPro" id="IPR003594">
    <property type="entry name" value="HATPase_dom"/>
</dbReference>
<evidence type="ECO:0000259" key="11">
    <source>
        <dbReference type="Pfam" id="PF07730"/>
    </source>
</evidence>
<dbReference type="InterPro" id="IPR011712">
    <property type="entry name" value="Sig_transdc_His_kin_sub3_dim/P"/>
</dbReference>
<keyword evidence="9" id="KW-0812">Transmembrane</keyword>
<dbReference type="PANTHER" id="PTHR24421:SF10">
    <property type="entry name" value="NITRATE_NITRITE SENSOR PROTEIN NARQ"/>
    <property type="match status" value="1"/>
</dbReference>
<dbReference type="SUPFAM" id="SSF55874">
    <property type="entry name" value="ATPase domain of HSP90 chaperone/DNA topoisomerase II/histidine kinase"/>
    <property type="match status" value="1"/>
</dbReference>
<dbReference type="PANTHER" id="PTHR24421">
    <property type="entry name" value="NITRATE/NITRITE SENSOR PROTEIN NARX-RELATED"/>
    <property type="match status" value="1"/>
</dbReference>
<feature type="transmembrane region" description="Helical" evidence="9">
    <location>
        <begin position="25"/>
        <end position="47"/>
    </location>
</feature>
<evidence type="ECO:0000256" key="9">
    <source>
        <dbReference type="SAM" id="Phobius"/>
    </source>
</evidence>
<keyword evidence="13" id="KW-1185">Reference proteome</keyword>
<dbReference type="CDD" id="cd16917">
    <property type="entry name" value="HATPase_UhpB-NarQ-NarX-like"/>
    <property type="match status" value="1"/>
</dbReference>
<reference evidence="12" key="2">
    <citation type="submission" date="2020-09" db="EMBL/GenBank/DDBJ databases">
        <authorList>
            <person name="Sun Q."/>
            <person name="Zhou Y."/>
        </authorList>
    </citation>
    <scope>NUCLEOTIDE SEQUENCE</scope>
    <source>
        <strain evidence="12">CGMCC 1.15152</strain>
    </source>
</reference>
<protein>
    <recommendedName>
        <fullName evidence="2">histidine kinase</fullName>
        <ecNumber evidence="2">2.7.13.3</ecNumber>
    </recommendedName>
</protein>
<evidence type="ECO:0000256" key="4">
    <source>
        <dbReference type="ARBA" id="ARBA00022679"/>
    </source>
</evidence>
<feature type="domain" description="Histidine kinase/HSP90-like ATPase" evidence="10">
    <location>
        <begin position="320"/>
        <end position="410"/>
    </location>
</feature>
<feature type="transmembrane region" description="Helical" evidence="9">
    <location>
        <begin position="62"/>
        <end position="85"/>
    </location>
</feature>
<keyword evidence="8" id="KW-0902">Two-component regulatory system</keyword>
<evidence type="ECO:0000256" key="3">
    <source>
        <dbReference type="ARBA" id="ARBA00022553"/>
    </source>
</evidence>
<keyword evidence="5" id="KW-0547">Nucleotide-binding</keyword>
<keyword evidence="9" id="KW-1133">Transmembrane helix</keyword>
<keyword evidence="4" id="KW-0808">Transferase</keyword>
<comment type="caution">
    <text evidence="12">The sequence shown here is derived from an EMBL/GenBank/DDBJ whole genome shotgun (WGS) entry which is preliminary data.</text>
</comment>
<feature type="transmembrane region" description="Helical" evidence="9">
    <location>
        <begin position="158"/>
        <end position="179"/>
    </location>
</feature>
<organism evidence="12 13">
    <name type="scientific">Microbacterium faecale</name>
    <dbReference type="NCBI Taxonomy" id="1804630"/>
    <lineage>
        <taxon>Bacteria</taxon>
        <taxon>Bacillati</taxon>
        <taxon>Actinomycetota</taxon>
        <taxon>Actinomycetes</taxon>
        <taxon>Micrococcales</taxon>
        <taxon>Microbacteriaceae</taxon>
        <taxon>Microbacterium</taxon>
    </lineage>
</organism>
<keyword evidence="6" id="KW-0418">Kinase</keyword>
<evidence type="ECO:0000256" key="5">
    <source>
        <dbReference type="ARBA" id="ARBA00022741"/>
    </source>
</evidence>
<dbReference type="Proteomes" id="UP000633205">
    <property type="component" value="Unassembled WGS sequence"/>
</dbReference>
<dbReference type="GO" id="GO:0005524">
    <property type="term" value="F:ATP binding"/>
    <property type="evidence" value="ECO:0007669"/>
    <property type="project" value="UniProtKB-KW"/>
</dbReference>
<dbReference type="Gene3D" id="3.30.565.10">
    <property type="entry name" value="Histidine kinase-like ATPase, C-terminal domain"/>
    <property type="match status" value="1"/>
</dbReference>
<dbReference type="AlphaFoldDB" id="A0A916Y2Q8"/>
<evidence type="ECO:0000256" key="2">
    <source>
        <dbReference type="ARBA" id="ARBA00012438"/>
    </source>
</evidence>
<dbReference type="InterPro" id="IPR036890">
    <property type="entry name" value="HATPase_C_sf"/>
</dbReference>
<dbReference type="Gene3D" id="1.20.5.1930">
    <property type="match status" value="1"/>
</dbReference>
<dbReference type="Pfam" id="PF07730">
    <property type="entry name" value="HisKA_3"/>
    <property type="match status" value="1"/>
</dbReference>
<proteinExistence type="predicted"/>
<dbReference type="Pfam" id="PF02518">
    <property type="entry name" value="HATPase_c"/>
    <property type="match status" value="1"/>
</dbReference>
<keyword evidence="7" id="KW-0067">ATP-binding</keyword>